<sequence>MQHHELVAAIGQLHEATAIYTAEPIVDRLLDAINWPYGGKRLLDPSAGDGALIGRALERLLEASDLSVEEAAEQIRGWEIHAGACQSARERISSIFMHAGAPWEQSLKLAEQIVRHGDYLSDAEGEFANLIISNPPYIRWLKVPSVLRQRYEPIVPDFAMGDLMHSFLEKSVRTLAPGGSIGLVVADRVLSNINASRLRLEMGRQVAISKIERLSVASAFYRAKTRRSGTLPRVHPVMMVLVPKDSKEARIQLTDEPIYIDGEEPAREALTTLNDVASVLMAPWIGKGVFQVSQEVADRLPPDSIVPAAESADLAGGSYCPGKWYAIRTRPGQEPPEAVREHLLRERSRLAQRGRRRNPWLPPETFHAWDLSVPYLVIPRVARTLTPRLLPAGVLPLNHALCIPITSDALHELVVRNLCSEATEKWLSNRAARLENGFFQVSARLLRSMPIWRAGSD</sequence>
<dbReference type="PRINTS" id="PR00507">
    <property type="entry name" value="N12N6MTFRASE"/>
</dbReference>
<feature type="domain" description="Type II methyltransferase M.TaqI-like" evidence="7">
    <location>
        <begin position="124"/>
        <end position="213"/>
    </location>
</feature>
<dbReference type="InterPro" id="IPR011639">
    <property type="entry name" value="MethylTrfase_TaqI-like_dom"/>
</dbReference>
<proteinExistence type="inferred from homology"/>
<keyword evidence="4" id="KW-0808">Transferase</keyword>
<dbReference type="PANTHER" id="PTHR33841">
    <property type="entry name" value="DNA METHYLTRANSFERASE YEEA-RELATED"/>
    <property type="match status" value="1"/>
</dbReference>
<dbReference type="InterPro" id="IPR029063">
    <property type="entry name" value="SAM-dependent_MTases_sf"/>
</dbReference>
<dbReference type="GO" id="GO:0032259">
    <property type="term" value="P:methylation"/>
    <property type="evidence" value="ECO:0007669"/>
    <property type="project" value="UniProtKB-KW"/>
</dbReference>
<organism evidence="8">
    <name type="scientific">Herbaspirillum huttiense subsp. nephrolepidis</name>
    <dbReference type="NCBI Taxonomy" id="3075126"/>
    <lineage>
        <taxon>Bacteria</taxon>
        <taxon>Pseudomonadati</taxon>
        <taxon>Pseudomonadota</taxon>
        <taxon>Betaproteobacteria</taxon>
        <taxon>Burkholderiales</taxon>
        <taxon>Oxalobacteraceae</taxon>
        <taxon>Herbaspirillum</taxon>
    </lineage>
</organism>
<evidence type="ECO:0000256" key="6">
    <source>
        <dbReference type="ARBA" id="ARBA00047942"/>
    </source>
</evidence>
<dbReference type="PANTHER" id="PTHR33841:SF5">
    <property type="entry name" value="DNA METHYLASE (MODIFICATION METHYLASE) (METHYLTRANSFERASE)-RELATED"/>
    <property type="match status" value="1"/>
</dbReference>
<protein>
    <recommendedName>
        <fullName evidence="2">site-specific DNA-methyltransferase (adenine-specific)</fullName>
        <ecNumber evidence="2">2.1.1.72</ecNumber>
    </recommendedName>
</protein>
<dbReference type="Gene3D" id="3.40.50.150">
    <property type="entry name" value="Vaccinia Virus protein VP39"/>
    <property type="match status" value="1"/>
</dbReference>
<dbReference type="RefSeq" id="WP_284077048.1">
    <property type="nucleotide sequence ID" value="NZ_JAVLSM010000007.1"/>
</dbReference>
<dbReference type="GO" id="GO:0006304">
    <property type="term" value="P:DNA modification"/>
    <property type="evidence" value="ECO:0007669"/>
    <property type="project" value="InterPro"/>
</dbReference>
<evidence type="ECO:0000256" key="2">
    <source>
        <dbReference type="ARBA" id="ARBA00011900"/>
    </source>
</evidence>
<comment type="caution">
    <text evidence="8">The sequence shown here is derived from an EMBL/GenBank/DDBJ whole genome shotgun (WGS) entry which is preliminary data.</text>
</comment>
<evidence type="ECO:0000313" key="8">
    <source>
        <dbReference type="EMBL" id="MDT0337579.1"/>
    </source>
</evidence>
<evidence type="ECO:0000259" key="7">
    <source>
        <dbReference type="Pfam" id="PF07669"/>
    </source>
</evidence>
<keyword evidence="3 8" id="KW-0489">Methyltransferase</keyword>
<dbReference type="GO" id="GO:0009007">
    <property type="term" value="F:site-specific DNA-methyltransferase (adenine-specific) activity"/>
    <property type="evidence" value="ECO:0007669"/>
    <property type="project" value="UniProtKB-EC"/>
</dbReference>
<dbReference type="InterPro" id="IPR002052">
    <property type="entry name" value="DNA_methylase_N6_adenine_CS"/>
</dbReference>
<evidence type="ECO:0000256" key="5">
    <source>
        <dbReference type="ARBA" id="ARBA00022691"/>
    </source>
</evidence>
<dbReference type="PROSITE" id="PS00092">
    <property type="entry name" value="N6_MTASE"/>
    <property type="match status" value="1"/>
</dbReference>
<evidence type="ECO:0000256" key="1">
    <source>
        <dbReference type="ARBA" id="ARBA00006594"/>
    </source>
</evidence>
<dbReference type="EC" id="2.1.1.72" evidence="2"/>
<comment type="similarity">
    <text evidence="1">Belongs to the N(4)/N(6)-methyltransferase family.</text>
</comment>
<dbReference type="AlphaFoldDB" id="A0AAE4K416"/>
<reference evidence="8" key="1">
    <citation type="submission" date="2023-02" db="EMBL/GenBank/DDBJ databases">
        <title>Description of Herbaspirillum huttiense subsp. nephrolepsisexaltata and Herbaspirillum huttiense subsp. lycopersicon.</title>
        <authorList>
            <person name="Poudel M."/>
            <person name="Sharma A."/>
            <person name="Goss E."/>
            <person name="Tapia J.H."/>
            <person name="Harmon C.M."/>
            <person name="Jones J.B."/>
        </authorList>
    </citation>
    <scope>NUCLEOTIDE SEQUENCE</scope>
    <source>
        <strain evidence="8">NC40101</strain>
    </source>
</reference>
<dbReference type="SUPFAM" id="SSF53335">
    <property type="entry name" value="S-adenosyl-L-methionine-dependent methyltransferases"/>
    <property type="match status" value="1"/>
</dbReference>
<gene>
    <name evidence="8" type="ORF">RJN63_12115</name>
</gene>
<evidence type="ECO:0000256" key="4">
    <source>
        <dbReference type="ARBA" id="ARBA00022679"/>
    </source>
</evidence>
<dbReference type="InterPro" id="IPR050953">
    <property type="entry name" value="N4_N6_ade-DNA_methylase"/>
</dbReference>
<keyword evidence="5" id="KW-0949">S-adenosyl-L-methionine</keyword>
<dbReference type="Pfam" id="PF07669">
    <property type="entry name" value="Eco57I"/>
    <property type="match status" value="1"/>
</dbReference>
<name>A0AAE4K416_9BURK</name>
<evidence type="ECO:0000256" key="3">
    <source>
        <dbReference type="ARBA" id="ARBA00022603"/>
    </source>
</evidence>
<dbReference type="EMBL" id="JAVRAA010000005">
    <property type="protein sequence ID" value="MDT0337579.1"/>
    <property type="molecule type" value="Genomic_DNA"/>
</dbReference>
<dbReference type="GO" id="GO:0003676">
    <property type="term" value="F:nucleic acid binding"/>
    <property type="evidence" value="ECO:0007669"/>
    <property type="project" value="InterPro"/>
</dbReference>
<comment type="catalytic activity">
    <reaction evidence="6">
        <text>a 2'-deoxyadenosine in DNA + S-adenosyl-L-methionine = an N(6)-methyl-2'-deoxyadenosine in DNA + S-adenosyl-L-homocysteine + H(+)</text>
        <dbReference type="Rhea" id="RHEA:15197"/>
        <dbReference type="Rhea" id="RHEA-COMP:12418"/>
        <dbReference type="Rhea" id="RHEA-COMP:12419"/>
        <dbReference type="ChEBI" id="CHEBI:15378"/>
        <dbReference type="ChEBI" id="CHEBI:57856"/>
        <dbReference type="ChEBI" id="CHEBI:59789"/>
        <dbReference type="ChEBI" id="CHEBI:90615"/>
        <dbReference type="ChEBI" id="CHEBI:90616"/>
        <dbReference type="EC" id="2.1.1.72"/>
    </reaction>
</comment>
<accession>A0AAE4K416</accession>